<accession>A0ACA9SDC8</accession>
<proteinExistence type="predicted"/>
<sequence>RLAQLNITQVDGFLFDLGLSSEQLEDIERGFSYRQSAPLDMRMNQQTKLTAQEIINNYIRQKEKITTTQQLVSIIIGCFSRKENKHPARRVFQALRIAVNQELINLSQGLEKSLQFLNVGGKAVVISYHSLEDRIVKQIFKKYSEFGNYQILTKKPLIPSEEEIITNHRARSAKMRELRYRVKQDKINTREVTKILKEKIYRQGCRLANQDKERDKEIAEWDEIVEGT</sequence>
<name>A0ACA9SDC8_9GLOM</name>
<protein>
    <submittedName>
        <fullName evidence="1">31564_t:CDS:1</fullName>
    </submittedName>
</protein>
<organism evidence="1 2">
    <name type="scientific">Racocetra persica</name>
    <dbReference type="NCBI Taxonomy" id="160502"/>
    <lineage>
        <taxon>Eukaryota</taxon>
        <taxon>Fungi</taxon>
        <taxon>Fungi incertae sedis</taxon>
        <taxon>Mucoromycota</taxon>
        <taxon>Glomeromycotina</taxon>
        <taxon>Glomeromycetes</taxon>
        <taxon>Diversisporales</taxon>
        <taxon>Gigasporaceae</taxon>
        <taxon>Racocetra</taxon>
    </lineage>
</organism>
<dbReference type="Proteomes" id="UP000789920">
    <property type="component" value="Unassembled WGS sequence"/>
</dbReference>
<keyword evidence="2" id="KW-1185">Reference proteome</keyword>
<comment type="caution">
    <text evidence="1">The sequence shown here is derived from an EMBL/GenBank/DDBJ whole genome shotgun (WGS) entry which is preliminary data.</text>
</comment>
<evidence type="ECO:0000313" key="1">
    <source>
        <dbReference type="EMBL" id="CAG8835025.1"/>
    </source>
</evidence>
<gene>
    <name evidence="1" type="ORF">RPERSI_LOCUS29399</name>
</gene>
<dbReference type="EMBL" id="CAJVQC010110826">
    <property type="protein sequence ID" value="CAG8835025.1"/>
    <property type="molecule type" value="Genomic_DNA"/>
</dbReference>
<reference evidence="1" key="1">
    <citation type="submission" date="2021-06" db="EMBL/GenBank/DDBJ databases">
        <authorList>
            <person name="Kallberg Y."/>
            <person name="Tangrot J."/>
            <person name="Rosling A."/>
        </authorList>
    </citation>
    <scope>NUCLEOTIDE SEQUENCE</scope>
    <source>
        <strain evidence="1">MA461A</strain>
    </source>
</reference>
<feature type="non-terminal residue" evidence="1">
    <location>
        <position position="1"/>
    </location>
</feature>
<feature type="non-terminal residue" evidence="1">
    <location>
        <position position="228"/>
    </location>
</feature>
<evidence type="ECO:0000313" key="2">
    <source>
        <dbReference type="Proteomes" id="UP000789920"/>
    </source>
</evidence>